<name>A0A5B0E122_9HYPH</name>
<dbReference type="PRINTS" id="PR00313">
    <property type="entry name" value="CABNDNGRPT"/>
</dbReference>
<dbReference type="Gene3D" id="2.150.10.10">
    <property type="entry name" value="Serralysin-like metalloprotease, C-terminal"/>
    <property type="match status" value="4"/>
</dbReference>
<comment type="caution">
    <text evidence="3">The sequence shown here is derived from an EMBL/GenBank/DDBJ whole genome shotgun (WGS) entry which is preliminary data.</text>
</comment>
<evidence type="ECO:0000256" key="1">
    <source>
        <dbReference type="ARBA" id="ARBA00004613"/>
    </source>
</evidence>
<dbReference type="RefSeq" id="WP_149298311.1">
    <property type="nucleotide sequence ID" value="NZ_VTWH01000001.1"/>
</dbReference>
<dbReference type="GO" id="GO:0005509">
    <property type="term" value="F:calcium ion binding"/>
    <property type="evidence" value="ECO:0007669"/>
    <property type="project" value="InterPro"/>
</dbReference>
<evidence type="ECO:0008006" key="5">
    <source>
        <dbReference type="Google" id="ProtNLM"/>
    </source>
</evidence>
<accession>A0A5B0E122</accession>
<dbReference type="SUPFAM" id="SSF51120">
    <property type="entry name" value="beta-Roll"/>
    <property type="match status" value="3"/>
</dbReference>
<dbReference type="Proteomes" id="UP000324738">
    <property type="component" value="Unassembled WGS sequence"/>
</dbReference>
<evidence type="ECO:0000313" key="3">
    <source>
        <dbReference type="EMBL" id="KAA0972523.1"/>
    </source>
</evidence>
<dbReference type="InterPro" id="IPR011049">
    <property type="entry name" value="Serralysin-like_metalloprot_C"/>
</dbReference>
<dbReference type="GO" id="GO:0005576">
    <property type="term" value="C:extracellular region"/>
    <property type="evidence" value="ECO:0007669"/>
    <property type="project" value="UniProtKB-SubCell"/>
</dbReference>
<proteinExistence type="predicted"/>
<dbReference type="EMBL" id="VTWH01000001">
    <property type="protein sequence ID" value="KAA0972523.1"/>
    <property type="molecule type" value="Genomic_DNA"/>
</dbReference>
<comment type="subcellular location">
    <subcellularLocation>
        <location evidence="1">Secreted</location>
    </subcellularLocation>
</comment>
<keyword evidence="2" id="KW-0964">Secreted</keyword>
<dbReference type="InterPro" id="IPR001343">
    <property type="entry name" value="Hemolysn_Ca-bd"/>
</dbReference>
<dbReference type="PANTHER" id="PTHR38340:SF1">
    <property type="entry name" value="S-LAYER PROTEIN"/>
    <property type="match status" value="1"/>
</dbReference>
<dbReference type="PROSITE" id="PS00330">
    <property type="entry name" value="HEMOLYSIN_CALCIUM"/>
    <property type="match status" value="6"/>
</dbReference>
<dbReference type="Pfam" id="PF00353">
    <property type="entry name" value="HemolysinCabind"/>
    <property type="match status" value="7"/>
</dbReference>
<protein>
    <recommendedName>
        <fullName evidence="5">Calcium-binding protein</fullName>
    </recommendedName>
</protein>
<reference evidence="3 4" key="1">
    <citation type="submission" date="2019-08" db="EMBL/GenBank/DDBJ databases">
        <title>Aureimonas fodiniaquatilis sp. nov., isolated from a coal mine wastewater.</title>
        <authorList>
            <person name="Kim W."/>
        </authorList>
    </citation>
    <scope>NUCLEOTIDE SEQUENCE [LARGE SCALE GENOMIC DNA]</scope>
    <source>
        <strain evidence="3 4">CAU 1482</strain>
    </source>
</reference>
<dbReference type="PANTHER" id="PTHR38340">
    <property type="entry name" value="S-LAYER PROTEIN"/>
    <property type="match status" value="1"/>
</dbReference>
<sequence length="1302" mass="136466">MSSTDPVLTTAEILNNIRLAIAEYNKTKAEISGVDEAIRSLLTDFTDKPAFVPDFTLDEVTKAVFKQMQAGNVLNPLAEAGSDAINPPVEEPIGQVGWDHRKTYDNVYNSVWRNARLVSPRSKLALSYELMDFKRRMNAGMAPADNNMVFSKNLNFSYQAGNFAPAGNADNRALEQKNNIYRQNITSVYTIAKFINIVTALSHQEGGGGKETLLLSADFSQILLEGFFAFYANRKGAEATANQLIGGGIGIALVNILQTAAYALQFHENKESGASGLILARDALLATENALEAMRGVAMSLSAAGVEGLSGVSGAIGGLAALAGLTSDAMQLADAAQNEGASGGYIAAGAATMITQLAGSLMVSMAAGPWGAAIGAMVSSFDFRSLQQSVEMGELSDQYYQRASDSGWLGYKAIGDVLKVNELTLISAGIPGLNLLPGIFGSLFGPKSSDLQNEIWEKYGTGENTKESLATAYGLFWNAGYDDNFKAVQGKYIDLVKTMAATTEVKRVVAITRQEVTAEMLVIGAYLGNAAIENMKSSSNVSVDSLGVTSRLNSDEIDITTSAESQYVFIDSPIMPVSDEERKQIKQGKKSSYSTSLPTTPIKFVDKGETSSIIDVRNVATTRANIITPQQYSTASKVSGSAGGVVVKAGNGNDQVIFGLTAGEMDGGEGIDGAVYQHAISSAAKVNVFNTDTTRWEEVIAGGITVVATPNTAKTGSDYEVSKIGYGDIHEIVLKETVIEEGKKTTTIQTRSIVTHKNVFSGVNADLLKNVEWIAGSNVNDKFVGDALAQTFYLNGGRDVAEGLGGDDTIHGGDDNDTVDGGEGYDLTLGGAGDDVLRDTGTDTGPKPTGDANVAPTKLGDTLIGGDGLDTIYAGAGDDLVFGDTPPGMEDASAAGAKVAYKDFLYGEAGKDTIDGGAGNDVISGGDGDDHLFGGLGNDTISGDAGRDLIWGGEGNDSLIGGADGGALYGQEGDDILTASNVGTLLMGGSGKNTLRGGNGHDTIIGGADSDIIQAGDGNDLIFNEGAAAKVQNQVFGGGGNDIYVMVDKTLFDLFDGGAGIDWVSAQFLTKGVDINLERRTADWAGGAAPSKDSLRSVERAIGSEFNDILTGSSTDNYLIGRGGNDSLNGGNGKDILFGGAGRDELRGGAGADLLDGGAGDDYLYALGGDTFFFDGDFGHDLVLAEEGGNMARALLIFTGIDYRNLYFVREDNHLLVRREQVILDTDKSQFMGQSGVMVMDFFKEENYNGFAIADQSGRALVGVQVETLTNAMAAATDVSSPGYAQFMQPIWNAAWTITAPA</sequence>
<evidence type="ECO:0000256" key="2">
    <source>
        <dbReference type="ARBA" id="ARBA00022525"/>
    </source>
</evidence>
<dbReference type="InterPro" id="IPR018511">
    <property type="entry name" value="Hemolysin-typ_Ca-bd_CS"/>
</dbReference>
<organism evidence="3 4">
    <name type="scientific">Aureimonas fodinaquatilis</name>
    <dbReference type="NCBI Taxonomy" id="2565783"/>
    <lineage>
        <taxon>Bacteria</taxon>
        <taxon>Pseudomonadati</taxon>
        <taxon>Pseudomonadota</taxon>
        <taxon>Alphaproteobacteria</taxon>
        <taxon>Hyphomicrobiales</taxon>
        <taxon>Aurantimonadaceae</taxon>
        <taxon>Aureimonas</taxon>
    </lineage>
</organism>
<keyword evidence="4" id="KW-1185">Reference proteome</keyword>
<gene>
    <name evidence="3" type="ORF">FPY71_05415</name>
</gene>
<dbReference type="OrthoDB" id="7913598at2"/>
<dbReference type="InterPro" id="IPR050557">
    <property type="entry name" value="RTX_toxin/Mannuronan_C5-epim"/>
</dbReference>
<evidence type="ECO:0000313" key="4">
    <source>
        <dbReference type="Proteomes" id="UP000324738"/>
    </source>
</evidence>